<feature type="transmembrane region" description="Helical" evidence="1">
    <location>
        <begin position="100"/>
        <end position="122"/>
    </location>
</feature>
<evidence type="ECO:0000256" key="1">
    <source>
        <dbReference type="SAM" id="Phobius"/>
    </source>
</evidence>
<keyword evidence="1" id="KW-1133">Transmembrane helix</keyword>
<dbReference type="EnsemblMetazoa" id="SSS_6153s_mrna">
    <property type="protein sequence ID" value="KAF7494322.1"/>
    <property type="gene ID" value="SSS_6153"/>
</dbReference>
<organism evidence="2">
    <name type="scientific">Sarcoptes scabiei</name>
    <name type="common">Itch mite</name>
    <name type="synonym">Acarus scabiei</name>
    <dbReference type="NCBI Taxonomy" id="52283"/>
    <lineage>
        <taxon>Eukaryota</taxon>
        <taxon>Metazoa</taxon>
        <taxon>Ecdysozoa</taxon>
        <taxon>Arthropoda</taxon>
        <taxon>Chelicerata</taxon>
        <taxon>Arachnida</taxon>
        <taxon>Acari</taxon>
        <taxon>Acariformes</taxon>
        <taxon>Sarcoptiformes</taxon>
        <taxon>Astigmata</taxon>
        <taxon>Psoroptidia</taxon>
        <taxon>Sarcoptoidea</taxon>
        <taxon>Sarcoptidae</taxon>
        <taxon>Sarcoptinae</taxon>
        <taxon>Sarcoptes</taxon>
    </lineage>
</organism>
<keyword evidence="1" id="KW-0472">Membrane</keyword>
<feature type="transmembrane region" description="Helical" evidence="1">
    <location>
        <begin position="73"/>
        <end position="93"/>
    </location>
</feature>
<reference evidence="4" key="1">
    <citation type="journal article" date="2020" name="PLoS Negl. Trop. Dis.">
        <title>High-quality nuclear genome for Sarcoptes scabiei-A critical resource for a neglected parasite.</title>
        <authorList>
            <person name="Korhonen P.K."/>
            <person name="Gasser R.B."/>
            <person name="Ma G."/>
            <person name="Wang T."/>
            <person name="Stroehlein A.J."/>
            <person name="Young N.D."/>
            <person name="Ang C.S."/>
            <person name="Fernando D.D."/>
            <person name="Lu H.C."/>
            <person name="Taylor S."/>
            <person name="Reynolds S.L."/>
            <person name="Mofiz E."/>
            <person name="Najaraj S.H."/>
            <person name="Gowda H."/>
            <person name="Madugundu A."/>
            <person name="Renuse S."/>
            <person name="Holt D."/>
            <person name="Pandey A."/>
            <person name="Papenfuss A.T."/>
            <person name="Fischer K."/>
        </authorList>
    </citation>
    <scope>NUCLEOTIDE SEQUENCE [LARGE SCALE GENOMIC DNA]</scope>
</reference>
<dbReference type="EMBL" id="WVUK01000053">
    <property type="protein sequence ID" value="KAF7494322.1"/>
    <property type="molecule type" value="Genomic_DNA"/>
</dbReference>
<reference evidence="2" key="2">
    <citation type="submission" date="2020-01" db="EMBL/GenBank/DDBJ databases">
        <authorList>
            <person name="Korhonen P.K.K."/>
            <person name="Guangxu M.G."/>
            <person name="Wang T.W."/>
            <person name="Stroehlein A.J.S."/>
            <person name="Young N.D."/>
            <person name="Ang C.-S.A."/>
            <person name="Fernando D.W.F."/>
            <person name="Lu H.L."/>
            <person name="Taylor S.T."/>
            <person name="Ehtesham M.E.M."/>
            <person name="Najaraj S.H.N."/>
            <person name="Harsha G.H.G."/>
            <person name="Madugundu A.M."/>
            <person name="Renuse S.R."/>
            <person name="Holt D.H."/>
            <person name="Pandey A.P."/>
            <person name="Papenfuss A.P."/>
            <person name="Gasser R.B.G."/>
            <person name="Fischer K.F."/>
        </authorList>
    </citation>
    <scope>NUCLEOTIDE SEQUENCE</scope>
    <source>
        <strain evidence="2">SSS_KF_BRIS2020</strain>
    </source>
</reference>
<feature type="transmembrane region" description="Helical" evidence="1">
    <location>
        <begin position="218"/>
        <end position="235"/>
    </location>
</feature>
<dbReference type="OrthoDB" id="10412675at2759"/>
<accession>A0A834VE92</accession>
<gene>
    <name evidence="2" type="ORF">SSS_6153</name>
</gene>
<keyword evidence="4" id="KW-1185">Reference proteome</keyword>
<protein>
    <submittedName>
        <fullName evidence="2 3">Uncharacterized protein</fullName>
    </submittedName>
</protein>
<sequence>MTIGLLMIAWINFPPFNRNKLVLLSNVMIDWVINPNIIDRNEYRKNHLLLNECDQSTLDSIKLIVTYSVLLHSIYRIVLNLIATIIVVNMIYFHLINHDTILLIVIDVLPFLISVQNARLFIDFANSYTVYVVLMKTYFCGNYDGINERFRNEIIHSSVRIRIKSIRKFLKHHNDLCRLLREVEWSIGNFITIIFNLPVNIVLINIIINYELSMMKKAIFYILIVTHSLMMFSHMESLHPIHTNAHSSRKIIQSLFARRLIRKPTLIRSLRFKIKLVNQLERLTSKNFQLGINLGTGKPITHWKLWKLFLLYGIYFLNAYSFFKSKTIVSIDKMIVSDRI</sequence>
<name>A0A834VE92_SARSC</name>
<feature type="transmembrane region" description="Helical" evidence="1">
    <location>
        <begin position="185"/>
        <end position="206"/>
    </location>
</feature>
<evidence type="ECO:0000313" key="4">
    <source>
        <dbReference type="Proteomes" id="UP000070412"/>
    </source>
</evidence>
<evidence type="ECO:0000313" key="2">
    <source>
        <dbReference type="EMBL" id="KAF7494322.1"/>
    </source>
</evidence>
<dbReference type="Proteomes" id="UP000070412">
    <property type="component" value="Unassembled WGS sequence"/>
</dbReference>
<feature type="transmembrane region" description="Helical" evidence="1">
    <location>
        <begin position="305"/>
        <end position="323"/>
    </location>
</feature>
<keyword evidence="1" id="KW-0812">Transmembrane</keyword>
<evidence type="ECO:0000313" key="3">
    <source>
        <dbReference type="EnsemblMetazoa" id="KAF7494322.1"/>
    </source>
</evidence>
<proteinExistence type="predicted"/>
<dbReference type="AlphaFoldDB" id="A0A834VE92"/>
<reference evidence="3" key="3">
    <citation type="submission" date="2022-06" db="UniProtKB">
        <authorList>
            <consortium name="EnsemblMetazoa"/>
        </authorList>
    </citation>
    <scope>IDENTIFICATION</scope>
</reference>